<evidence type="ECO:0000313" key="1">
    <source>
        <dbReference type="EMBL" id="MBP2184453.1"/>
    </source>
</evidence>
<proteinExistence type="predicted"/>
<reference evidence="1 2" key="1">
    <citation type="submission" date="2021-03" db="EMBL/GenBank/DDBJ databases">
        <title>Sequencing the genomes of 1000 actinobacteria strains.</title>
        <authorList>
            <person name="Klenk H.-P."/>
        </authorList>
    </citation>
    <scope>NUCLEOTIDE SEQUENCE [LARGE SCALE GENOMIC DNA]</scope>
    <source>
        <strain evidence="1 2">DSM 45510</strain>
    </source>
</reference>
<dbReference type="RefSeq" id="WP_209667469.1">
    <property type="nucleotide sequence ID" value="NZ_JAGGMS010000001.1"/>
</dbReference>
<accession>A0ABS4PYS3</accession>
<evidence type="ECO:0000313" key="2">
    <source>
        <dbReference type="Proteomes" id="UP000741013"/>
    </source>
</evidence>
<name>A0ABS4PYS3_9PSEU</name>
<keyword evidence="2" id="KW-1185">Reference proteome</keyword>
<protein>
    <submittedName>
        <fullName evidence="1">Uncharacterized protein</fullName>
    </submittedName>
</protein>
<gene>
    <name evidence="1" type="ORF">JOM49_005979</name>
</gene>
<sequence length="228" mass="24874">MALIDALLHALPLRDLRGDVATKHSAKGGATALVDLEPAAEFEAVDAIGERIRADARDYPELVPLCFTNIVLGVQAEFEERFGTPAPPIRVVVREVLPHIIETNEANNRAAGRKAVQAGLRRLVVPGAECLMPAVAIRWYDDDPQPGLVEVALTDRHGTVHRLIGKTPYFEADHELEPSAPYPFVAGVPGTVVEIDGDTAVVKSLNHLDDQKEDFQRIDVRLGTLLPY</sequence>
<organism evidence="1 2">
    <name type="scientific">Amycolatopsis magusensis</name>
    <dbReference type="NCBI Taxonomy" id="882444"/>
    <lineage>
        <taxon>Bacteria</taxon>
        <taxon>Bacillati</taxon>
        <taxon>Actinomycetota</taxon>
        <taxon>Actinomycetes</taxon>
        <taxon>Pseudonocardiales</taxon>
        <taxon>Pseudonocardiaceae</taxon>
        <taxon>Amycolatopsis</taxon>
    </lineage>
</organism>
<dbReference type="EMBL" id="JAGGMS010000001">
    <property type="protein sequence ID" value="MBP2184453.1"/>
    <property type="molecule type" value="Genomic_DNA"/>
</dbReference>
<dbReference type="Proteomes" id="UP000741013">
    <property type="component" value="Unassembled WGS sequence"/>
</dbReference>
<comment type="caution">
    <text evidence="1">The sequence shown here is derived from an EMBL/GenBank/DDBJ whole genome shotgun (WGS) entry which is preliminary data.</text>
</comment>